<evidence type="ECO:0000256" key="2">
    <source>
        <dbReference type="SAM" id="MobiDB-lite"/>
    </source>
</evidence>
<keyword evidence="1" id="KW-0175">Coiled coil</keyword>
<feature type="region of interest" description="Disordered" evidence="2">
    <location>
        <begin position="1"/>
        <end position="47"/>
    </location>
</feature>
<name>A0A6A6DQE1_9PEZI</name>
<proteinExistence type="predicted"/>
<gene>
    <name evidence="3" type="ORF">K469DRAFT_297784</name>
</gene>
<organism evidence="3 4">
    <name type="scientific">Zopfia rhizophila CBS 207.26</name>
    <dbReference type="NCBI Taxonomy" id="1314779"/>
    <lineage>
        <taxon>Eukaryota</taxon>
        <taxon>Fungi</taxon>
        <taxon>Dikarya</taxon>
        <taxon>Ascomycota</taxon>
        <taxon>Pezizomycotina</taxon>
        <taxon>Dothideomycetes</taxon>
        <taxon>Dothideomycetes incertae sedis</taxon>
        <taxon>Zopfiaceae</taxon>
        <taxon>Zopfia</taxon>
    </lineage>
</organism>
<protein>
    <submittedName>
        <fullName evidence="3">Uncharacterized protein</fullName>
    </submittedName>
</protein>
<evidence type="ECO:0000313" key="3">
    <source>
        <dbReference type="EMBL" id="KAF2179876.1"/>
    </source>
</evidence>
<evidence type="ECO:0000256" key="1">
    <source>
        <dbReference type="SAM" id="Coils"/>
    </source>
</evidence>
<dbReference type="Proteomes" id="UP000800200">
    <property type="component" value="Unassembled WGS sequence"/>
</dbReference>
<evidence type="ECO:0000313" key="4">
    <source>
        <dbReference type="Proteomes" id="UP000800200"/>
    </source>
</evidence>
<dbReference type="AlphaFoldDB" id="A0A6A6DQE1"/>
<feature type="coiled-coil region" evidence="1">
    <location>
        <begin position="92"/>
        <end position="164"/>
    </location>
</feature>
<dbReference type="EMBL" id="ML994662">
    <property type="protein sequence ID" value="KAF2179876.1"/>
    <property type="molecule type" value="Genomic_DNA"/>
</dbReference>
<reference evidence="3" key="1">
    <citation type="journal article" date="2020" name="Stud. Mycol.">
        <title>101 Dothideomycetes genomes: a test case for predicting lifestyles and emergence of pathogens.</title>
        <authorList>
            <person name="Haridas S."/>
            <person name="Albert R."/>
            <person name="Binder M."/>
            <person name="Bloem J."/>
            <person name="Labutti K."/>
            <person name="Salamov A."/>
            <person name="Andreopoulos B."/>
            <person name="Baker S."/>
            <person name="Barry K."/>
            <person name="Bills G."/>
            <person name="Bluhm B."/>
            <person name="Cannon C."/>
            <person name="Castanera R."/>
            <person name="Culley D."/>
            <person name="Daum C."/>
            <person name="Ezra D."/>
            <person name="Gonzalez J."/>
            <person name="Henrissat B."/>
            <person name="Kuo A."/>
            <person name="Liang C."/>
            <person name="Lipzen A."/>
            <person name="Lutzoni F."/>
            <person name="Magnuson J."/>
            <person name="Mondo S."/>
            <person name="Nolan M."/>
            <person name="Ohm R."/>
            <person name="Pangilinan J."/>
            <person name="Park H.-J."/>
            <person name="Ramirez L."/>
            <person name="Alfaro M."/>
            <person name="Sun H."/>
            <person name="Tritt A."/>
            <person name="Yoshinaga Y."/>
            <person name="Zwiers L.-H."/>
            <person name="Turgeon B."/>
            <person name="Goodwin S."/>
            <person name="Spatafora J."/>
            <person name="Crous P."/>
            <person name="Grigoriev I."/>
        </authorList>
    </citation>
    <scope>NUCLEOTIDE SEQUENCE</scope>
    <source>
        <strain evidence="3">CBS 207.26</strain>
    </source>
</reference>
<sequence length="182" mass="19989">MSKRSSTHAQEDVVDWSGNSLTDEPGPSVPPTAEHALLTTGHANPATVSEPAAKKTKLGFMTSTPVAAPKAFGPGLKDESGPAVTRALFKRVVKANQELRAKEKEKNDKIAALEFELAVYQSASTLLEDRARAENRAREAEKRVRGLEMKNEKLEKDKDSFAAKFGCCVILEIWRWIEVGVR</sequence>
<accession>A0A6A6DQE1</accession>
<keyword evidence="4" id="KW-1185">Reference proteome</keyword>